<gene>
    <name evidence="3" type="ORF">A2837_03130</name>
</gene>
<feature type="region of interest" description="Disordered" evidence="1">
    <location>
        <begin position="29"/>
        <end position="88"/>
    </location>
</feature>
<feature type="compositionally biased region" description="Polar residues" evidence="1">
    <location>
        <begin position="374"/>
        <end position="394"/>
    </location>
</feature>
<evidence type="ECO:0000313" key="3">
    <source>
        <dbReference type="EMBL" id="OGG41475.1"/>
    </source>
</evidence>
<dbReference type="Proteomes" id="UP000176322">
    <property type="component" value="Unassembled WGS sequence"/>
</dbReference>
<name>A0A1F6BWZ0_9BACT</name>
<evidence type="ECO:0000256" key="1">
    <source>
        <dbReference type="SAM" id="MobiDB-lite"/>
    </source>
</evidence>
<sequence length="1631" mass="171141">MHRFTTLYSLTALLLITSLITPSLAIAQEGETDGSEASGDSPSESGPGPGMGSGESGYAGGSTGDSPSESGPGPGAGGADAEATNQAAADAETAAGYGMTGDVDVNATADARMSGTIDNDQVAMSDGTVQSLSAGAAAADAISDAALIGGGDTVDNAATHAGYQDGSVAPGEVVGNLTGAIGPAADVVRAEIAASVTKSVVNNLSTGLTQSTVPASNIANVFSNMGINAVNNTKAALNAAAYAATEVIGIKGAYAGTEETAEIAIHTKTMTVANTPVNQAKVAELTKLGTELGQQINAAYDDKTLSAAELDAKISGYEKTYEDKKTSSFGPDAANYHNVAVEGTKTGTTAGNGTTDKADTKSDTAGSEDDSKETATAKTPNDVPSYSDMMNNKQGADDSNDSTETTETKTQNNSYSYDPKTKSFTGAQDGKTVDAKSVPNSTTVDRIAKEAEPHSAVSINTKTNTVSVLNTKTGNKKSYDGTTGNEIPNAGNPSLPGKASSFTKADLGKFKSTQTIQSTPSTDLATGKTDIGDAPDSLKEKAEKAGFELNDSKTITALAIAYEIDAKTRANIVSAYKNDPSFKTLSDEDISEAAGMLNAIAGEASRTNRSIAQQIAHPNYLSSVTVDEKAFTEMSKEDSREALSALTEKLTDGTIAKERGLSVAAPAIKANHFYASFAEDSIDWADDLSASVEVGQYNKTTIGYIKSEINPEKESVENTTARSANLLTKTPIENVNDFKISTLTPTENLLKANLEDAANKTAPTYSDDAEKVSSDTSDLVVQKQDTTAKHRKRDITGTLEKQLAYASKVTGLTFVVTSGGQASKADIRQGLAKLSERTGSNRHDHGNAADGYLVDENGHKLNMNNAEDQAKMKEFMQAAVRAGVTGIGAGNGYMGPYTMHLGGGSVSAWGAGGESANAPGWVKDALADGLEEAKTFNKDELDNYSPSNTDGDDEEDGANNNNDDGTGRDDTNSDDSNDTEDERDNNNDGDDNDSDSDTDGDNGNDAETVHAKTKEAIQTGLKNLGIDVSDQVASLMADAAISSTLSTVLPMPLAILVSILAKHVKVSDLPTGTPPKDDGDGEQQTCRPTLEDPCPETQGATVGLVMTNVAVLRNLEILVEKIIGIDQETPVIEPEDLTSFPEYAEVTIVVDAKNKEITLARHDLIDEAVADKDSYAGDELDGVLEMFEEPALLFGDDGNIVYSNGLYSPLVENGVVIDSATDAIYTYVVEYIDANGNKVQLENNDASLPENILTGMTRGIFTDSSTFTVVDVATITYDLVDPDSEVASDEYYDYLITLKDGTIRTVLVPQYTSVSYMQEKFGGVGFFGDVIGLVSTSTNLPRDPADQGLVGRLVDGIKNTVATFISPFSPERTGDGPLGTIIDLPTYPTGLSVDDVESVYIYPNAPVPCPLIGGYSDGYVFIAVLNDRTDQNKVTTITSALCGEGDAPTLVSETANNLATDFGITGASYETLADKTYFRTEAITFDAGIETLNVTTETEVISTSTEGLPEDVPEDTVFVPNVSNDVVLEVKAVGADGKILSDWSAATSINISSSVSLYFRWDGSAYQQCLPFLQDAGNYALTRKDKAMLKGDTESEGFNVPERTASYRVECGGQRNNEFGVDERVVEVTVQ</sequence>
<dbReference type="EMBL" id="MFKO01000008">
    <property type="protein sequence ID" value="OGG41475.1"/>
    <property type="molecule type" value="Genomic_DNA"/>
</dbReference>
<protein>
    <submittedName>
        <fullName evidence="3">Uncharacterized protein</fullName>
    </submittedName>
</protein>
<feature type="region of interest" description="Disordered" evidence="1">
    <location>
        <begin position="471"/>
        <end position="499"/>
    </location>
</feature>
<feature type="region of interest" description="Disordered" evidence="1">
    <location>
        <begin position="1068"/>
        <end position="1094"/>
    </location>
</feature>
<evidence type="ECO:0000256" key="2">
    <source>
        <dbReference type="SAM" id="SignalP"/>
    </source>
</evidence>
<evidence type="ECO:0000313" key="4">
    <source>
        <dbReference type="Proteomes" id="UP000176322"/>
    </source>
</evidence>
<keyword evidence="2" id="KW-0732">Signal</keyword>
<reference evidence="3 4" key="1">
    <citation type="journal article" date="2016" name="Nat. Commun.">
        <title>Thousands of microbial genomes shed light on interconnected biogeochemical processes in an aquifer system.</title>
        <authorList>
            <person name="Anantharaman K."/>
            <person name="Brown C.T."/>
            <person name="Hug L.A."/>
            <person name="Sharon I."/>
            <person name="Castelle C.J."/>
            <person name="Probst A.J."/>
            <person name="Thomas B.C."/>
            <person name="Singh A."/>
            <person name="Wilkins M.J."/>
            <person name="Karaoz U."/>
            <person name="Brodie E.L."/>
            <person name="Williams K.H."/>
            <person name="Hubbard S.S."/>
            <person name="Banfield J.F."/>
        </authorList>
    </citation>
    <scope>NUCLEOTIDE SEQUENCE [LARGE SCALE GENOMIC DNA]</scope>
</reference>
<feature type="compositionally biased region" description="Acidic residues" evidence="1">
    <location>
        <begin position="972"/>
        <end position="1004"/>
    </location>
</feature>
<feature type="signal peptide" evidence="2">
    <location>
        <begin position="1"/>
        <end position="27"/>
    </location>
</feature>
<feature type="compositionally biased region" description="Low complexity" evidence="1">
    <location>
        <begin position="344"/>
        <end position="355"/>
    </location>
</feature>
<feature type="chain" id="PRO_5009523165" evidence="2">
    <location>
        <begin position="28"/>
        <end position="1631"/>
    </location>
</feature>
<feature type="region of interest" description="Disordered" evidence="1">
    <location>
        <begin position="344"/>
        <end position="438"/>
    </location>
</feature>
<feature type="compositionally biased region" description="Low complexity" evidence="1">
    <location>
        <begin position="79"/>
        <end position="88"/>
    </location>
</feature>
<feature type="region of interest" description="Disordered" evidence="1">
    <location>
        <begin position="936"/>
        <end position="1006"/>
    </location>
</feature>
<comment type="caution">
    <text evidence="3">The sequence shown here is derived from an EMBL/GenBank/DDBJ whole genome shotgun (WGS) entry which is preliminary data.</text>
</comment>
<organism evidence="3 4">
    <name type="scientific">Candidatus Kaiserbacteria bacterium RIFCSPHIGHO2_01_FULL_46_22</name>
    <dbReference type="NCBI Taxonomy" id="1798475"/>
    <lineage>
        <taxon>Bacteria</taxon>
        <taxon>Candidatus Kaiseribacteriota</taxon>
    </lineage>
</organism>
<proteinExistence type="predicted"/>
<feature type="compositionally biased region" description="Low complexity" evidence="1">
    <location>
        <begin position="402"/>
        <end position="414"/>
    </location>
</feature>
<feature type="compositionally biased region" description="Low complexity" evidence="1">
    <location>
        <begin position="35"/>
        <end position="46"/>
    </location>
</feature>
<accession>A0A1F6BWZ0</accession>
<feature type="compositionally biased region" description="Gly residues" evidence="1">
    <location>
        <begin position="47"/>
        <end position="63"/>
    </location>
</feature>